<dbReference type="InterPro" id="IPR013549">
    <property type="entry name" value="DUF1731"/>
</dbReference>
<comment type="similarity">
    <text evidence="1">Belongs to the NAD(P)-dependent epimerase/dehydratase family. SDR39U1 subfamily.</text>
</comment>
<name>A0A6L5G423_9ACTN</name>
<proteinExistence type="inferred from homology"/>
<dbReference type="InterPro" id="IPR001509">
    <property type="entry name" value="Epimerase_deHydtase"/>
</dbReference>
<dbReference type="NCBIfam" id="TIGR01777">
    <property type="entry name" value="yfcH"/>
    <property type="match status" value="1"/>
</dbReference>
<evidence type="ECO:0000313" key="4">
    <source>
        <dbReference type="EMBL" id="MQM24378.1"/>
    </source>
</evidence>
<gene>
    <name evidence="4" type="ORF">GFD30_02100</name>
</gene>
<keyword evidence="5" id="KW-1185">Reference proteome</keyword>
<protein>
    <submittedName>
        <fullName evidence="4">TIGR01777 family protein</fullName>
    </submittedName>
</protein>
<dbReference type="Proteomes" id="UP000477750">
    <property type="component" value="Unassembled WGS sequence"/>
</dbReference>
<dbReference type="SUPFAM" id="SSF51735">
    <property type="entry name" value="NAD(P)-binding Rossmann-fold domains"/>
    <property type="match status" value="1"/>
</dbReference>
<evidence type="ECO:0000259" key="2">
    <source>
        <dbReference type="Pfam" id="PF01370"/>
    </source>
</evidence>
<dbReference type="EMBL" id="WIAO01000002">
    <property type="protein sequence ID" value="MQM24378.1"/>
    <property type="molecule type" value="Genomic_DNA"/>
</dbReference>
<comment type="caution">
    <text evidence="4">The sequence shown here is derived from an EMBL/GenBank/DDBJ whole genome shotgun (WGS) entry which is preliminary data.</text>
</comment>
<feature type="domain" description="DUF1731" evidence="3">
    <location>
        <begin position="248"/>
        <end position="292"/>
    </location>
</feature>
<accession>A0A6L5G423</accession>
<dbReference type="PANTHER" id="PTHR11092:SF0">
    <property type="entry name" value="EPIMERASE FAMILY PROTEIN SDR39U1"/>
    <property type="match status" value="1"/>
</dbReference>
<sequence length="297" mass="32214">MRIVIAGSSGYLGKPLMEALEGLGEGHDLVRLVRHRPDEENEIVWDPYKGALDPQILDGVDAVVNLCGVNVGGRRWNAAYKQRIETSRVVPTEVLAEAVAAAKVPVMVNASAAGWYGDRADVEVDESTPAAADFLGRLCLKWESATAAAEESGARVVKLRTGHVLGPESVLLDRFVPAWKCFLGGRFGSGRQYMPWISLRDWVSAAVTAIEDGSVRGPVNMVGPTPATNREFTKALGAVVHRPTPWVIPGWAVKIVAGEAAIEMLRGARIKPGVLQANDFQYQDETVFEALRYALRD</sequence>
<evidence type="ECO:0000313" key="5">
    <source>
        <dbReference type="Proteomes" id="UP000477750"/>
    </source>
</evidence>
<dbReference type="Gene3D" id="3.40.50.720">
    <property type="entry name" value="NAD(P)-binding Rossmann-like Domain"/>
    <property type="match status" value="1"/>
</dbReference>
<evidence type="ECO:0000259" key="3">
    <source>
        <dbReference type="Pfam" id="PF08338"/>
    </source>
</evidence>
<dbReference type="RefSeq" id="WP_153023576.1">
    <property type="nucleotide sequence ID" value="NZ_WIAO01000002.1"/>
</dbReference>
<reference evidence="4 5" key="1">
    <citation type="submission" date="2019-10" db="EMBL/GenBank/DDBJ databases">
        <title>Glycomyces albidus sp. nov., a novel actinomycete isolated from rhizosphere soil of wheat (Triticum aestivum L.).</title>
        <authorList>
            <person name="Qian L."/>
        </authorList>
    </citation>
    <scope>NUCLEOTIDE SEQUENCE [LARGE SCALE GENOMIC DNA]</scope>
    <source>
        <strain evidence="4 5">NEAU-7082</strain>
    </source>
</reference>
<dbReference type="PANTHER" id="PTHR11092">
    <property type="entry name" value="SUGAR NUCLEOTIDE EPIMERASE RELATED"/>
    <property type="match status" value="1"/>
</dbReference>
<evidence type="ECO:0000256" key="1">
    <source>
        <dbReference type="ARBA" id="ARBA00009353"/>
    </source>
</evidence>
<dbReference type="AlphaFoldDB" id="A0A6L5G423"/>
<dbReference type="Pfam" id="PF08338">
    <property type="entry name" value="DUF1731"/>
    <property type="match status" value="1"/>
</dbReference>
<dbReference type="Pfam" id="PF01370">
    <property type="entry name" value="Epimerase"/>
    <property type="match status" value="1"/>
</dbReference>
<feature type="domain" description="NAD-dependent epimerase/dehydratase" evidence="2">
    <location>
        <begin position="3"/>
        <end position="213"/>
    </location>
</feature>
<organism evidence="4 5">
    <name type="scientific">Glycomyces albidus</name>
    <dbReference type="NCBI Taxonomy" id="2656774"/>
    <lineage>
        <taxon>Bacteria</taxon>
        <taxon>Bacillati</taxon>
        <taxon>Actinomycetota</taxon>
        <taxon>Actinomycetes</taxon>
        <taxon>Glycomycetales</taxon>
        <taxon>Glycomycetaceae</taxon>
        <taxon>Glycomyces</taxon>
    </lineage>
</organism>
<dbReference type="InterPro" id="IPR010099">
    <property type="entry name" value="SDR39U1"/>
</dbReference>
<dbReference type="InterPro" id="IPR036291">
    <property type="entry name" value="NAD(P)-bd_dom_sf"/>
</dbReference>